<gene>
    <name evidence="1" type="ORF">IEQ31_34375</name>
</gene>
<dbReference type="PANTHER" id="PTHR16222">
    <property type="entry name" value="ADP-RIBOSYLGLYCOHYDROLASE"/>
    <property type="match status" value="1"/>
</dbReference>
<protein>
    <submittedName>
        <fullName evidence="1">ADP-ribosylglycohydrolase family protein</fullName>
    </submittedName>
</protein>
<organism evidence="1 2">
    <name type="scientific">Microbispora bryophytorum subsp. camponoti</name>
    <dbReference type="NCBI Taxonomy" id="1677852"/>
    <lineage>
        <taxon>Bacteria</taxon>
        <taxon>Bacillati</taxon>
        <taxon>Actinomycetota</taxon>
        <taxon>Actinomycetes</taxon>
        <taxon>Streptosporangiales</taxon>
        <taxon>Streptosporangiaceae</taxon>
        <taxon>Microbispora</taxon>
    </lineage>
</organism>
<accession>A0ABR8LFE9</accession>
<proteinExistence type="predicted"/>
<dbReference type="PANTHER" id="PTHR16222:SF12">
    <property type="entry name" value="ADP-RIBOSYLGLYCOHYDROLASE-RELATED"/>
    <property type="match status" value="1"/>
</dbReference>
<dbReference type="SUPFAM" id="SSF101478">
    <property type="entry name" value="ADP-ribosylglycohydrolase"/>
    <property type="match status" value="1"/>
</dbReference>
<dbReference type="InterPro" id="IPR036705">
    <property type="entry name" value="Ribosyl_crysJ1_sf"/>
</dbReference>
<comment type="caution">
    <text evidence="1">The sequence shown here is derived from an EMBL/GenBank/DDBJ whole genome shotgun (WGS) entry which is preliminary data.</text>
</comment>
<dbReference type="Pfam" id="PF03747">
    <property type="entry name" value="ADP_ribosyl_GH"/>
    <property type="match status" value="1"/>
</dbReference>
<dbReference type="RefSeq" id="WP_191055337.1">
    <property type="nucleotide sequence ID" value="NZ_JACXRZ010000045.1"/>
</dbReference>
<dbReference type="Proteomes" id="UP000653231">
    <property type="component" value="Unassembled WGS sequence"/>
</dbReference>
<reference evidence="1 2" key="1">
    <citation type="submission" date="2020-09" db="EMBL/GenBank/DDBJ databases">
        <title>Actinomycete isolated from the Camponotus japonicus Mayr.</title>
        <authorList>
            <person name="Gong X."/>
        </authorList>
    </citation>
    <scope>NUCLEOTIDE SEQUENCE [LARGE SCALE GENOMIC DNA]</scope>
    <source>
        <strain evidence="1 2">2C-HV3</strain>
    </source>
</reference>
<name>A0ABR8LFE9_9ACTN</name>
<sequence length="511" mass="54085">MASDPLTRATASLYGLALGDALGSQFFVPANREALATRTLPPGSWQWTDDTEMACSVYRLLADRGIVDQDALAASFAAHHDFDRGYGPATGRMLRLVRQGGDWRALASGLFDGSGSMGNGAAMRVAPLGAWFAGDPDRAARQAELSARVTHTHPEAAAGAIAVAVAAAVAAFEADLSPGRFLDAVLEHTPPGRVRSGIGAARRLLTIADPLLAAGALGNGRKVTAHDTVPFTLWAAARHLGDVERAIWTTATAGGDVDTTCAIVGGILGGRAGIDGLPHDWLRRVEPLPGWAGVPVGPAGKRRPPVSGPEFRGVFDIHLTVAGDDAGSLGAWAWENGVKFTHIVLERGTARSQPMLTVRGEGTVGAQRTAAAALAERLRDEGFHVVRVKIEAAPGNEDVPQTAEAAAVMPGLYFEHHVKVAVRGDLAPLTDLAVIHGAHVSRNARRQRDDGSHERFVTQRCRGVGLATAGRRFEALLSDLEGRGYAVLEAEREYVVHDDNPEIDHGWIEER</sequence>
<dbReference type="InterPro" id="IPR005502">
    <property type="entry name" value="Ribosyl_crysJ1"/>
</dbReference>
<dbReference type="Gene3D" id="1.10.4080.10">
    <property type="entry name" value="ADP-ribosylation/Crystallin J1"/>
    <property type="match status" value="1"/>
</dbReference>
<keyword evidence="2" id="KW-1185">Reference proteome</keyword>
<evidence type="ECO:0000313" key="2">
    <source>
        <dbReference type="Proteomes" id="UP000653231"/>
    </source>
</evidence>
<dbReference type="EMBL" id="JACXRZ010000045">
    <property type="protein sequence ID" value="MBD3148230.1"/>
    <property type="molecule type" value="Genomic_DNA"/>
</dbReference>
<evidence type="ECO:0000313" key="1">
    <source>
        <dbReference type="EMBL" id="MBD3148230.1"/>
    </source>
</evidence>
<dbReference type="InterPro" id="IPR050792">
    <property type="entry name" value="ADP-ribosylglycohydrolase"/>
</dbReference>